<reference evidence="7" key="1">
    <citation type="journal article" date="2014" name="Int. J. Syst. Evol. Microbiol.">
        <title>Complete genome of a new Firmicutes species belonging to the dominant human colonic microbiota ('Ruminococcus bicirculans') reveals two chromosomes and a selective capacity to utilize plant glucans.</title>
        <authorList>
            <consortium name="NISC Comparative Sequencing Program"/>
            <person name="Wegmann U."/>
            <person name="Louis P."/>
            <person name="Goesmann A."/>
            <person name="Henrissat B."/>
            <person name="Duncan S.H."/>
            <person name="Flint H.J."/>
        </authorList>
    </citation>
    <scope>NUCLEOTIDE SEQUENCE</scope>
    <source>
        <strain evidence="7">NBRC 103408</strain>
    </source>
</reference>
<dbReference type="Proteomes" id="UP001161409">
    <property type="component" value="Unassembled WGS sequence"/>
</dbReference>
<dbReference type="InterPro" id="IPR029043">
    <property type="entry name" value="GcvT/YgfZ_C"/>
</dbReference>
<dbReference type="PRINTS" id="PR00469">
    <property type="entry name" value="PNDRDTASEII"/>
</dbReference>
<dbReference type="InterPro" id="IPR041117">
    <property type="entry name" value="SoxA_A3"/>
</dbReference>
<dbReference type="InterPro" id="IPR027266">
    <property type="entry name" value="TrmE/GcvT-like"/>
</dbReference>
<keyword evidence="8" id="KW-1185">Reference proteome</keyword>
<dbReference type="SUPFAM" id="SSF51905">
    <property type="entry name" value="FAD/NAD(P)-binding domain"/>
    <property type="match status" value="1"/>
</dbReference>
<sequence length="1007" mass="109672">MSMLNRTASGGSVDRSKPLNFTFNGQSYRGFEGDTLASALLANGVHLVGRSFKYHRPRGIVAAGAEEPGALVQLETAEHTEPNIRATQIELYEGLVASSVNVWPSVDFDVSAINGLFAKLFTAGFYNKTFMWPRSFWMRLYEPVIRRAAGWGRAPTTSDPDLYDHMHDHPDVLVIGAGPAGLSAAVEAGRAGARVVLVDEQAEPGGSLLTLEREIDGQPGRDWVQDRIAELEAMPDVRILSRTVLFGYYDHNYLVAVERKTDHLPVMKRPGRIRQRTWHFRAGHVVLATGAHERPLVFADNDRPGIMLAGSVLTYLNRYGVFPGKEVVLFTNNDGAYETALALHEQRLKVAAVVDVRHQVTGALPARVRALGIPVFAGHALSATRGGKRVSAVEVRPVQQGAGKLTGAGRWINCDLVAMSGGWSPVVHLFSQSQGRLEFDAGKSAFVPAHAVPAQTVAGAANGDFLLKDCLLAGREAGRNGVLAAGLKPKRRKPAAAVHEPETAPMEPVWLVPGREPVGVGKAKHFVDLQNDTTAADIALATREGFESSEHVKRYTLTGFGTDQGKTSNINALGILSGLLDRPLGEIGTTTFRPPYTPVAYGALAGRNIGRWSDPVRTTSIHPWHEGNGARFETVGQWHRPWYYPKNGENLQAAVNRECLAVRNGVGVLDASTLGKIDIRGPDAAEFLNRVYTNAWSKLGVGRIRYGLMCREDGMVFDDGTTARLAPDHFLMTTTTGNAAVVLDWLEDYLQTEWPDLRVYCTSVTEQWATVSVAGPKARRVLEKLAPEMKLGPDDFPFLSFQEGTVAGMAARIFRISFTGELTFEINVPWHQGLALWKAVMDAGEEFGITPYGTETMHVLRAEKGFIIVGQETDGTTTPQDLGMDWIVSKAKPDFIGKRSFTRSDTSRPDRKQLVGLLTEDPETVLPEGAQLVFDPHAPKPMPMVGHVTSSYYSAALGRSIALALVKGGQDRMGQHVFAPLEGGTVTAVLTSPVFFDKEGERQDGEI</sequence>
<dbReference type="NCBIfam" id="TIGR01372">
    <property type="entry name" value="soxA"/>
    <property type="match status" value="1"/>
</dbReference>
<dbReference type="InterPro" id="IPR036188">
    <property type="entry name" value="FAD/NAD-bd_sf"/>
</dbReference>
<dbReference type="Gene3D" id="3.10.20.440">
    <property type="entry name" value="2Fe-2S iron-sulphur cluster binding domain, sarcosine oxidase, alpha subunit, N-terminal domain"/>
    <property type="match status" value="1"/>
</dbReference>
<dbReference type="InterPro" id="IPR006222">
    <property type="entry name" value="GCVT_N"/>
</dbReference>
<dbReference type="Pfam" id="PF08669">
    <property type="entry name" value="GCV_T_C"/>
    <property type="match status" value="1"/>
</dbReference>
<feature type="domain" description="FAD/NAD(P)-binding" evidence="4">
    <location>
        <begin position="171"/>
        <end position="439"/>
    </location>
</feature>
<accession>A0ABQ5U5M2</accession>
<dbReference type="Pfam" id="PF07992">
    <property type="entry name" value="Pyr_redox_2"/>
    <property type="match status" value="1"/>
</dbReference>
<dbReference type="SUPFAM" id="SSF103025">
    <property type="entry name" value="Folate-binding domain"/>
    <property type="match status" value="1"/>
</dbReference>
<dbReference type="RefSeq" id="WP_169560761.1">
    <property type="nucleotide sequence ID" value="NZ_BSNF01000006.1"/>
</dbReference>
<feature type="domain" description="GCVT N-terminal" evidence="3">
    <location>
        <begin position="621"/>
        <end position="892"/>
    </location>
</feature>
<dbReference type="PIRSF" id="PIRSF037980">
    <property type="entry name" value="SoxA"/>
    <property type="match status" value="1"/>
</dbReference>
<evidence type="ECO:0000313" key="8">
    <source>
        <dbReference type="Proteomes" id="UP001161409"/>
    </source>
</evidence>
<dbReference type="InterPro" id="IPR006277">
    <property type="entry name" value="Sarcosine_oxidase_asu"/>
</dbReference>
<evidence type="ECO:0000256" key="1">
    <source>
        <dbReference type="ARBA" id="ARBA00008609"/>
    </source>
</evidence>
<dbReference type="PANTHER" id="PTHR43757:SF2">
    <property type="entry name" value="AMINOMETHYLTRANSFERASE, MITOCHONDRIAL"/>
    <property type="match status" value="1"/>
</dbReference>
<feature type="domain" description="SoxA A3" evidence="6">
    <location>
        <begin position="523"/>
        <end position="607"/>
    </location>
</feature>
<dbReference type="InterPro" id="IPR028896">
    <property type="entry name" value="GcvT/YgfZ/DmdA"/>
</dbReference>
<name>A0ABQ5U5M2_9PROT</name>
<evidence type="ECO:0000259" key="4">
    <source>
        <dbReference type="Pfam" id="PF07992"/>
    </source>
</evidence>
<dbReference type="InterPro" id="IPR042204">
    <property type="entry name" value="2Fe-2S-bd_N"/>
</dbReference>
<feature type="domain" description="Aminomethyltransferase C-terminal" evidence="5">
    <location>
        <begin position="912"/>
        <end position="997"/>
    </location>
</feature>
<evidence type="ECO:0000259" key="3">
    <source>
        <dbReference type="Pfam" id="PF01571"/>
    </source>
</evidence>
<organism evidence="7 8">
    <name type="scientific">Sneathiella chinensis</name>
    <dbReference type="NCBI Taxonomy" id="349750"/>
    <lineage>
        <taxon>Bacteria</taxon>
        <taxon>Pseudomonadati</taxon>
        <taxon>Pseudomonadota</taxon>
        <taxon>Alphaproteobacteria</taxon>
        <taxon>Sneathiellales</taxon>
        <taxon>Sneathiellaceae</taxon>
        <taxon>Sneathiella</taxon>
    </lineage>
</organism>
<protein>
    <submittedName>
        <fullName evidence="7">Sarcosine oxidase subunit alpha</fullName>
    </submittedName>
</protein>
<evidence type="ECO:0000259" key="5">
    <source>
        <dbReference type="Pfam" id="PF08669"/>
    </source>
</evidence>
<dbReference type="PANTHER" id="PTHR43757">
    <property type="entry name" value="AMINOMETHYLTRANSFERASE"/>
    <property type="match status" value="1"/>
</dbReference>
<gene>
    <name evidence="7" type="primary">soxA</name>
    <name evidence="7" type="ORF">GCM10007924_18330</name>
</gene>
<evidence type="ECO:0000313" key="7">
    <source>
        <dbReference type="EMBL" id="GLQ06612.1"/>
    </source>
</evidence>
<dbReference type="InterPro" id="IPR023753">
    <property type="entry name" value="FAD/NAD-binding_dom"/>
</dbReference>
<keyword evidence="2" id="KW-0560">Oxidoreductase</keyword>
<dbReference type="PRINTS" id="PR00368">
    <property type="entry name" value="FADPNR"/>
</dbReference>
<dbReference type="Pfam" id="PF01571">
    <property type="entry name" value="GCV_T"/>
    <property type="match status" value="1"/>
</dbReference>
<reference evidence="7" key="2">
    <citation type="submission" date="2023-01" db="EMBL/GenBank/DDBJ databases">
        <title>Draft genome sequence of Sneathiella chinensis strain NBRC 103408.</title>
        <authorList>
            <person name="Sun Q."/>
            <person name="Mori K."/>
        </authorList>
    </citation>
    <scope>NUCLEOTIDE SEQUENCE</scope>
    <source>
        <strain evidence="7">NBRC 103408</strain>
    </source>
</reference>
<dbReference type="Gene3D" id="3.30.1360.120">
    <property type="entry name" value="Probable tRNA modification gtpase trme, domain 1"/>
    <property type="match status" value="1"/>
</dbReference>
<dbReference type="InterPro" id="IPR013977">
    <property type="entry name" value="GcvT_C"/>
</dbReference>
<evidence type="ECO:0000259" key="6">
    <source>
        <dbReference type="Pfam" id="PF17806"/>
    </source>
</evidence>
<dbReference type="EMBL" id="BSNF01000006">
    <property type="protein sequence ID" value="GLQ06612.1"/>
    <property type="molecule type" value="Genomic_DNA"/>
</dbReference>
<proteinExistence type="inferred from homology"/>
<dbReference type="Gene3D" id="3.50.50.60">
    <property type="entry name" value="FAD/NAD(P)-binding domain"/>
    <property type="match status" value="2"/>
</dbReference>
<dbReference type="Pfam" id="PF13510">
    <property type="entry name" value="Fer2_4"/>
    <property type="match status" value="1"/>
</dbReference>
<dbReference type="Pfam" id="PF17806">
    <property type="entry name" value="SO_alpha_A3"/>
    <property type="match status" value="1"/>
</dbReference>
<comment type="caution">
    <text evidence="7">The sequence shown here is derived from an EMBL/GenBank/DDBJ whole genome shotgun (WGS) entry which is preliminary data.</text>
</comment>
<dbReference type="SUPFAM" id="SSF101790">
    <property type="entry name" value="Aminomethyltransferase beta-barrel domain"/>
    <property type="match status" value="1"/>
</dbReference>
<evidence type="ECO:0000256" key="2">
    <source>
        <dbReference type="ARBA" id="ARBA00023002"/>
    </source>
</evidence>
<comment type="similarity">
    <text evidence="1">Belongs to the GcvT family.</text>
</comment>